<dbReference type="RefSeq" id="WP_286651973.1">
    <property type="nucleotide sequence ID" value="NZ_JACAGK010000052.1"/>
</dbReference>
<dbReference type="EMBL" id="JACAGK010000052">
    <property type="protein sequence ID" value="MDM1049622.1"/>
    <property type="molecule type" value="Genomic_DNA"/>
</dbReference>
<gene>
    <name evidence="2" type="ORF">HX018_15385</name>
</gene>
<feature type="signal peptide" evidence="1">
    <location>
        <begin position="1"/>
        <end position="20"/>
    </location>
</feature>
<evidence type="ECO:0000313" key="2">
    <source>
        <dbReference type="EMBL" id="MDM1049622.1"/>
    </source>
</evidence>
<reference evidence="2" key="1">
    <citation type="submission" date="2020-06" db="EMBL/GenBank/DDBJ databases">
        <authorList>
            <person name="Dong N."/>
        </authorList>
    </citation>
    <scope>NUCLEOTIDE SEQUENCE</scope>
    <source>
        <strain evidence="2">R1692</strain>
    </source>
</reference>
<reference evidence="2" key="2">
    <citation type="journal article" date="2022" name="Sci. Total Environ.">
        <title>Prevalence, transmission, and molecular epidemiology of tet(X)-positive bacteria among humans, animals, and environmental niches in China: An epidemiological, and genomic-based study.</title>
        <authorList>
            <person name="Dong N."/>
            <person name="Zeng Y."/>
            <person name="Cai C."/>
            <person name="Sun C."/>
            <person name="Lu J."/>
            <person name="Liu C."/>
            <person name="Zhou H."/>
            <person name="Sun Q."/>
            <person name="Shu L."/>
            <person name="Wang H."/>
            <person name="Wang Y."/>
            <person name="Wang S."/>
            <person name="Wu C."/>
            <person name="Chan E.W."/>
            <person name="Chen G."/>
            <person name="Shen Z."/>
            <person name="Chen S."/>
            <person name="Zhang R."/>
        </authorList>
    </citation>
    <scope>NUCLEOTIDE SEQUENCE</scope>
    <source>
        <strain evidence="2">R1692</strain>
    </source>
</reference>
<name>A0ABT7NQW8_9SPHI</name>
<comment type="caution">
    <text evidence="2">The sequence shown here is derived from an EMBL/GenBank/DDBJ whole genome shotgun (WGS) entry which is preliminary data.</text>
</comment>
<evidence type="ECO:0000313" key="3">
    <source>
        <dbReference type="Proteomes" id="UP001170954"/>
    </source>
</evidence>
<evidence type="ECO:0000256" key="1">
    <source>
        <dbReference type="SAM" id="SignalP"/>
    </source>
</evidence>
<dbReference type="Proteomes" id="UP001170954">
    <property type="component" value="Unassembled WGS sequence"/>
</dbReference>
<keyword evidence="1" id="KW-0732">Signal</keyword>
<organism evidence="2 3">
    <name type="scientific">Sphingobacterium hotanense</name>
    <dbReference type="NCBI Taxonomy" id="649196"/>
    <lineage>
        <taxon>Bacteria</taxon>
        <taxon>Pseudomonadati</taxon>
        <taxon>Bacteroidota</taxon>
        <taxon>Sphingobacteriia</taxon>
        <taxon>Sphingobacteriales</taxon>
        <taxon>Sphingobacteriaceae</taxon>
        <taxon>Sphingobacterium</taxon>
    </lineage>
</organism>
<accession>A0ABT7NQW8</accession>
<proteinExistence type="predicted"/>
<protein>
    <submittedName>
        <fullName evidence="2">Uncharacterized protein</fullName>
    </submittedName>
</protein>
<feature type="chain" id="PRO_5045959356" evidence="1">
    <location>
        <begin position="21"/>
        <end position="318"/>
    </location>
</feature>
<keyword evidence="3" id="KW-1185">Reference proteome</keyword>
<sequence>MLKKLLILSLCCTMYSLSWAQSWTALSKEQEPVLTHTVNDTLSFPVFVVEDPSTKTLYYGTQLQTNVCNDQICLPIVVNLFWDLLGNYHHFSKEEDFHFTKFDHRYFDQKDYERLQGILIDSLSPLRDYDVEDLLDKDGKRYSLEIDAVTKPTSPLFSNVTVPGALYTVYTLWHIVNGPIKQELHALANQQYQKRKWQSYFANSEVPVYQEYFLKHLEPTEATKYKEEIINLLFAQDDFIPHYAIDVLEADVLKDPNQYNSILKQLDRMKPHVITEIINSISAANEETKSILTAFSATEKASPKQKELITKILNYEKQ</sequence>